<evidence type="ECO:0000259" key="2">
    <source>
        <dbReference type="Pfam" id="PF03372"/>
    </source>
</evidence>
<protein>
    <recommendedName>
        <fullName evidence="2">Endonuclease/exonuclease/phosphatase domain-containing protein</fullName>
    </recommendedName>
</protein>
<feature type="transmembrane region" description="Helical" evidence="1">
    <location>
        <begin position="12"/>
        <end position="39"/>
    </location>
</feature>
<reference evidence="4" key="2">
    <citation type="submission" date="2019-01" db="EMBL/GenBank/DDBJ databases">
        <title>Genome sequence of Desulfonema ishimotonii strain Tokyo 01.</title>
        <authorList>
            <person name="Fukui M."/>
        </authorList>
    </citation>
    <scope>NUCLEOTIDE SEQUENCE [LARGE SCALE GENOMIC DNA]</scope>
    <source>
        <strain evidence="4">Tokyo 01</strain>
    </source>
</reference>
<feature type="domain" description="Endonuclease/exonuclease/phosphatase" evidence="2">
    <location>
        <begin position="66"/>
        <end position="296"/>
    </location>
</feature>
<comment type="caution">
    <text evidence="3">The sequence shown here is derived from an EMBL/GenBank/DDBJ whole genome shotgun (WGS) entry which is preliminary data.</text>
</comment>
<dbReference type="GO" id="GO:0016020">
    <property type="term" value="C:membrane"/>
    <property type="evidence" value="ECO:0007669"/>
    <property type="project" value="GOC"/>
</dbReference>
<dbReference type="InterPro" id="IPR036691">
    <property type="entry name" value="Endo/exonu/phosph_ase_sf"/>
</dbReference>
<gene>
    <name evidence="3" type="ORF">DENIS_0129</name>
</gene>
<sequence>MKSVNFKKICLYTLYTVLTGIGIIAVTGGLFVLNGLLLAEGEKPISGTTSYPPESENRNPGEITIMSYNIAKGFIHKGGVKFRDKEVIEKRMKQIAELIVSEKADIVFLSEAVFECTPCPINQITFLAEASGMHSWAFGENYNFGLPFYRIVGGNAILSRFPIETVANPSLAGRKPFYVTTNNRRVLWCTLHIGGESILAASVHNDSYSLENNLIHARQLLDYKGDRPVLMAGDFNTNPGEPPIELIRNTGQFTASFEGPPTFPSGRANQKIDFVFAPHKWKLLKHRVIQTNLSDHYPVVSVFSR</sequence>
<dbReference type="GO" id="GO:0006506">
    <property type="term" value="P:GPI anchor biosynthetic process"/>
    <property type="evidence" value="ECO:0007669"/>
    <property type="project" value="TreeGrafter"/>
</dbReference>
<proteinExistence type="predicted"/>
<dbReference type="RefSeq" id="WP_124326724.1">
    <property type="nucleotide sequence ID" value="NZ_BEXT01000001.1"/>
</dbReference>
<dbReference type="Pfam" id="PF03372">
    <property type="entry name" value="Exo_endo_phos"/>
    <property type="match status" value="1"/>
</dbReference>
<dbReference type="OrthoDB" id="155529at2"/>
<dbReference type="InterPro" id="IPR051916">
    <property type="entry name" value="GPI-anchor_lipid_remodeler"/>
</dbReference>
<dbReference type="EMBL" id="BEXT01000001">
    <property type="protein sequence ID" value="GBC59193.1"/>
    <property type="molecule type" value="Genomic_DNA"/>
</dbReference>
<dbReference type="GO" id="GO:0003824">
    <property type="term" value="F:catalytic activity"/>
    <property type="evidence" value="ECO:0007669"/>
    <property type="project" value="InterPro"/>
</dbReference>
<keyword evidence="4" id="KW-1185">Reference proteome</keyword>
<evidence type="ECO:0000313" key="4">
    <source>
        <dbReference type="Proteomes" id="UP000288096"/>
    </source>
</evidence>
<accession>A0A401FQD2</accession>
<name>A0A401FQD2_9BACT</name>
<dbReference type="PANTHER" id="PTHR14859">
    <property type="entry name" value="CALCOFLUOR WHITE HYPERSENSITIVE PROTEIN PRECURSOR"/>
    <property type="match status" value="1"/>
</dbReference>
<dbReference type="InterPro" id="IPR005135">
    <property type="entry name" value="Endo/exonuclease/phosphatase"/>
</dbReference>
<keyword evidence="1" id="KW-1133">Transmembrane helix</keyword>
<dbReference type="PANTHER" id="PTHR14859:SF1">
    <property type="entry name" value="PGAP2-INTERACTING PROTEIN"/>
    <property type="match status" value="1"/>
</dbReference>
<evidence type="ECO:0000313" key="3">
    <source>
        <dbReference type="EMBL" id="GBC59193.1"/>
    </source>
</evidence>
<dbReference type="SUPFAM" id="SSF56219">
    <property type="entry name" value="DNase I-like"/>
    <property type="match status" value="1"/>
</dbReference>
<organism evidence="3 4">
    <name type="scientific">Desulfonema ishimotonii</name>
    <dbReference type="NCBI Taxonomy" id="45657"/>
    <lineage>
        <taxon>Bacteria</taxon>
        <taxon>Pseudomonadati</taxon>
        <taxon>Thermodesulfobacteriota</taxon>
        <taxon>Desulfobacteria</taxon>
        <taxon>Desulfobacterales</taxon>
        <taxon>Desulfococcaceae</taxon>
        <taxon>Desulfonema</taxon>
    </lineage>
</organism>
<dbReference type="Gene3D" id="3.60.10.10">
    <property type="entry name" value="Endonuclease/exonuclease/phosphatase"/>
    <property type="match status" value="1"/>
</dbReference>
<evidence type="ECO:0000256" key="1">
    <source>
        <dbReference type="SAM" id="Phobius"/>
    </source>
</evidence>
<dbReference type="Proteomes" id="UP000288096">
    <property type="component" value="Unassembled WGS sequence"/>
</dbReference>
<dbReference type="AlphaFoldDB" id="A0A401FQD2"/>
<reference evidence="4" key="1">
    <citation type="submission" date="2017-11" db="EMBL/GenBank/DDBJ databases">
        <authorList>
            <person name="Watanabe M."/>
            <person name="Kojima H."/>
        </authorList>
    </citation>
    <scope>NUCLEOTIDE SEQUENCE [LARGE SCALE GENOMIC DNA]</scope>
    <source>
        <strain evidence="4">Tokyo 01</strain>
    </source>
</reference>
<keyword evidence="1" id="KW-0812">Transmembrane</keyword>
<keyword evidence="1" id="KW-0472">Membrane</keyword>